<organism evidence="1 2">
    <name type="scientific">Myroides marinus</name>
    <dbReference type="NCBI Taxonomy" id="703342"/>
    <lineage>
        <taxon>Bacteria</taxon>
        <taxon>Pseudomonadati</taxon>
        <taxon>Bacteroidota</taxon>
        <taxon>Flavobacteriia</taxon>
        <taxon>Flavobacteriales</taxon>
        <taxon>Flavobacteriaceae</taxon>
        <taxon>Myroides</taxon>
    </lineage>
</organism>
<name>A0A1H6TN39_9FLAO</name>
<dbReference type="GeneID" id="82256668"/>
<sequence length="77" mass="8695">MVFNALRGKKTLFPFGGIKPIEEDFDEDDLEGGIVLEGMANRIFKWCTDDWYDKADGNALVGLAIPEKVKKLTDYPK</sequence>
<dbReference type="AlphaFoldDB" id="A0A1H6TN39"/>
<accession>A0A1H6TN39</accession>
<gene>
    <name evidence="1" type="ORF">SAMN04488018_10560</name>
</gene>
<dbReference type="RefSeq" id="WP_074745393.1">
    <property type="nucleotide sequence ID" value="NZ_FNYS01000005.1"/>
</dbReference>
<proteinExistence type="predicted"/>
<evidence type="ECO:0000313" key="2">
    <source>
        <dbReference type="Proteomes" id="UP000183077"/>
    </source>
</evidence>
<protein>
    <submittedName>
        <fullName evidence="1">Uncharacterized protein</fullName>
    </submittedName>
</protein>
<dbReference type="Proteomes" id="UP000183077">
    <property type="component" value="Unassembled WGS sequence"/>
</dbReference>
<dbReference type="EMBL" id="FNYS01000005">
    <property type="protein sequence ID" value="SEI81499.1"/>
    <property type="molecule type" value="Genomic_DNA"/>
</dbReference>
<evidence type="ECO:0000313" key="1">
    <source>
        <dbReference type="EMBL" id="SEI81499.1"/>
    </source>
</evidence>
<reference evidence="1 2" key="1">
    <citation type="submission" date="2016-10" db="EMBL/GenBank/DDBJ databases">
        <authorList>
            <person name="de Groot N.N."/>
        </authorList>
    </citation>
    <scope>NUCLEOTIDE SEQUENCE [LARGE SCALE GENOMIC DNA]</scope>
    <source>
        <strain evidence="1 2">DSM 23048</strain>
    </source>
</reference>